<sequence>MTHSQQPLDDFNNQVRHVHSCIRNNNLSRGFSTAQMCLKRILEIISTVEPPTPLCYRGLGSEEKEEDEGLSDDANGGGGCGVDLNLGLGPEEAEEVEESDQLKSSEGECEPKDEVGNAVHGIVEVAGDGEELELELKHEDEEGDDGGIRNAKFGTKTSPFKRREAYDGSDCLGLLVEAARMISSNTEDDKSDDCGEESGSGSKKRKESSGWMVMRLYGESPVVRSKRGRNQALPSRLRDSVLEPWKRVPRPQRSKQ</sequence>
<dbReference type="EMBL" id="VOIH02000002">
    <property type="protein sequence ID" value="KAF3455100.1"/>
    <property type="molecule type" value="Genomic_DNA"/>
</dbReference>
<gene>
    <name evidence="2" type="ORF">FNV43_RR05548</name>
</gene>
<organism evidence="2 3">
    <name type="scientific">Rhamnella rubrinervis</name>
    <dbReference type="NCBI Taxonomy" id="2594499"/>
    <lineage>
        <taxon>Eukaryota</taxon>
        <taxon>Viridiplantae</taxon>
        <taxon>Streptophyta</taxon>
        <taxon>Embryophyta</taxon>
        <taxon>Tracheophyta</taxon>
        <taxon>Spermatophyta</taxon>
        <taxon>Magnoliopsida</taxon>
        <taxon>eudicotyledons</taxon>
        <taxon>Gunneridae</taxon>
        <taxon>Pentapetalae</taxon>
        <taxon>rosids</taxon>
        <taxon>fabids</taxon>
        <taxon>Rosales</taxon>
        <taxon>Rhamnaceae</taxon>
        <taxon>rhamnoid group</taxon>
        <taxon>Rhamneae</taxon>
        <taxon>Rhamnella</taxon>
    </lineage>
</organism>
<feature type="compositionally biased region" description="Basic and acidic residues" evidence="1">
    <location>
        <begin position="236"/>
        <end position="246"/>
    </location>
</feature>
<dbReference type="Proteomes" id="UP000796880">
    <property type="component" value="Unassembled WGS sequence"/>
</dbReference>
<accession>A0A8K0HNZ3</accession>
<evidence type="ECO:0000313" key="3">
    <source>
        <dbReference type="Proteomes" id="UP000796880"/>
    </source>
</evidence>
<feature type="region of interest" description="Disordered" evidence="1">
    <location>
        <begin position="138"/>
        <end position="163"/>
    </location>
</feature>
<reference evidence="2" key="1">
    <citation type="submission" date="2020-03" db="EMBL/GenBank/DDBJ databases">
        <title>A high-quality chromosome-level genome assembly of a woody plant with both climbing and erect habits, Rhamnella rubrinervis.</title>
        <authorList>
            <person name="Lu Z."/>
            <person name="Yang Y."/>
            <person name="Zhu X."/>
            <person name="Sun Y."/>
        </authorList>
    </citation>
    <scope>NUCLEOTIDE SEQUENCE</scope>
    <source>
        <strain evidence="2">BYM</strain>
        <tissue evidence="2">Leaf</tissue>
    </source>
</reference>
<evidence type="ECO:0000313" key="2">
    <source>
        <dbReference type="EMBL" id="KAF3455100.1"/>
    </source>
</evidence>
<name>A0A8K0HNZ3_9ROSA</name>
<feature type="compositionally biased region" description="Basic residues" evidence="1">
    <location>
        <begin position="247"/>
        <end position="256"/>
    </location>
</feature>
<keyword evidence="3" id="KW-1185">Reference proteome</keyword>
<dbReference type="AlphaFoldDB" id="A0A8K0HNZ3"/>
<feature type="compositionally biased region" description="Basic and acidic residues" evidence="1">
    <location>
        <begin position="100"/>
        <end position="115"/>
    </location>
</feature>
<feature type="region of interest" description="Disordered" evidence="1">
    <location>
        <begin position="183"/>
        <end position="256"/>
    </location>
</feature>
<feature type="region of interest" description="Disordered" evidence="1">
    <location>
        <begin position="59"/>
        <end position="116"/>
    </location>
</feature>
<comment type="caution">
    <text evidence="2">The sequence shown here is derived from an EMBL/GenBank/DDBJ whole genome shotgun (WGS) entry which is preliminary data.</text>
</comment>
<dbReference type="OrthoDB" id="1937665at2759"/>
<evidence type="ECO:0000256" key="1">
    <source>
        <dbReference type="SAM" id="MobiDB-lite"/>
    </source>
</evidence>
<protein>
    <submittedName>
        <fullName evidence="2">Uncharacterized protein</fullName>
    </submittedName>
</protein>
<proteinExistence type="predicted"/>